<dbReference type="CDD" id="cd00502">
    <property type="entry name" value="DHQase_I"/>
    <property type="match status" value="1"/>
</dbReference>
<dbReference type="Pfam" id="PF01487">
    <property type="entry name" value="DHquinase_I"/>
    <property type="match status" value="1"/>
</dbReference>
<keyword evidence="6" id="KW-1185">Reference proteome</keyword>
<feature type="binding site" evidence="4">
    <location>
        <begin position="40"/>
        <end position="42"/>
    </location>
    <ligand>
        <name>3-dehydroquinate</name>
        <dbReference type="ChEBI" id="CHEBI:32364"/>
    </ligand>
</feature>
<dbReference type="EMBL" id="BAAARV010000088">
    <property type="protein sequence ID" value="GAA2381755.1"/>
    <property type="molecule type" value="Genomic_DNA"/>
</dbReference>
<dbReference type="InterPro" id="IPR018508">
    <property type="entry name" value="3-dehydroquinate_DH_AS"/>
</dbReference>
<organism evidence="5 6">
    <name type="scientific">Dactylosporangium salmoneum</name>
    <dbReference type="NCBI Taxonomy" id="53361"/>
    <lineage>
        <taxon>Bacteria</taxon>
        <taxon>Bacillati</taxon>
        <taxon>Actinomycetota</taxon>
        <taxon>Actinomycetes</taxon>
        <taxon>Micromonosporales</taxon>
        <taxon>Micromonosporaceae</taxon>
        <taxon>Dactylosporangium</taxon>
    </lineage>
</organism>
<evidence type="ECO:0000256" key="2">
    <source>
        <dbReference type="ARBA" id="ARBA00023239"/>
    </source>
</evidence>
<feature type="binding site" evidence="4">
    <location>
        <position position="73"/>
    </location>
    <ligand>
        <name>3-dehydroquinate</name>
        <dbReference type="ChEBI" id="CHEBI:32364"/>
    </ligand>
</feature>
<dbReference type="PANTHER" id="PTHR43699:SF1">
    <property type="entry name" value="3-DEHYDROQUINATE DEHYDRATASE"/>
    <property type="match status" value="1"/>
</dbReference>
<evidence type="ECO:0000256" key="1">
    <source>
        <dbReference type="ARBA" id="ARBA00001864"/>
    </source>
</evidence>
<feature type="binding site" evidence="4">
    <location>
        <position position="218"/>
    </location>
    <ligand>
        <name>3-dehydroquinate</name>
        <dbReference type="ChEBI" id="CHEBI:32364"/>
    </ligand>
</feature>
<sequence length="245" mass="25357">MATLRERLAGGAPLVAVSFGDDDAEGEAARARALGVDLAELRIDWYRSYVPGDVCRAAAAFRAAGLPTLATIRSKAEGGYWPGDDAERLALFEAVIPEVDAVDVELSSAGILPGVVAAARAADRPVIVSYHDFEATPGEAALRATVEAAVAAGADVVKISTMARGPEDLRVLAGLLLRYDSMIVIGMGAEGAGSRVFFPLLGSRITYSAIGGRPAPGQLPFAETVRLLETFSPGYAARRAAGGDA</sequence>
<dbReference type="Gene3D" id="3.20.20.70">
    <property type="entry name" value="Aldolase class I"/>
    <property type="match status" value="1"/>
</dbReference>
<dbReference type="InterPro" id="IPR001381">
    <property type="entry name" value="DHquinase_I"/>
</dbReference>
<dbReference type="EC" id="4.2.1.10" evidence="4"/>
<dbReference type="InterPro" id="IPR013785">
    <property type="entry name" value="Aldolase_TIM"/>
</dbReference>
<dbReference type="HAMAP" id="MF_00214">
    <property type="entry name" value="AroD"/>
    <property type="match status" value="1"/>
</dbReference>
<dbReference type="Proteomes" id="UP001501444">
    <property type="component" value="Unassembled WGS sequence"/>
</dbReference>
<feature type="binding site" evidence="4">
    <location>
        <position position="18"/>
    </location>
    <ligand>
        <name>3-dehydroquinate</name>
        <dbReference type="ChEBI" id="CHEBI:32364"/>
    </ligand>
</feature>
<comment type="similarity">
    <text evidence="4">Belongs to the type-I 3-dehydroquinase family.</text>
</comment>
<keyword evidence="2 4" id="KW-0456">Lyase</keyword>
<comment type="pathway">
    <text evidence="4">Metabolic intermediate biosynthesis; chorismate biosynthesis; chorismate from D-erythrose 4-phosphate and phosphoenolpyruvate: step 3/7.</text>
</comment>
<reference evidence="6" key="1">
    <citation type="journal article" date="2019" name="Int. J. Syst. Evol. Microbiol.">
        <title>The Global Catalogue of Microorganisms (GCM) 10K type strain sequencing project: providing services to taxonomists for standard genome sequencing and annotation.</title>
        <authorList>
            <consortium name="The Broad Institute Genomics Platform"/>
            <consortium name="The Broad Institute Genome Sequencing Center for Infectious Disease"/>
            <person name="Wu L."/>
            <person name="Ma J."/>
        </authorList>
    </citation>
    <scope>NUCLEOTIDE SEQUENCE [LARGE SCALE GENOMIC DNA]</scope>
    <source>
        <strain evidence="6">JCM 3272</strain>
    </source>
</reference>
<comment type="catalytic activity">
    <reaction evidence="1 4">
        <text>3-dehydroquinate = 3-dehydroshikimate + H2O</text>
        <dbReference type="Rhea" id="RHEA:21096"/>
        <dbReference type="ChEBI" id="CHEBI:15377"/>
        <dbReference type="ChEBI" id="CHEBI:16630"/>
        <dbReference type="ChEBI" id="CHEBI:32364"/>
        <dbReference type="EC" id="4.2.1.10"/>
    </reaction>
</comment>
<comment type="function">
    <text evidence="4">Involved in the third step of the chorismate pathway, which leads to the biosynthesis of aromatic amino acids. Catalyzes the cis-dehydration of 3-dehydroquinate (DHQ) and introduces the first double bond of the aromatic ring to yield 3-dehydroshikimate.</text>
</comment>
<proteinExistence type="inferred from homology"/>
<gene>
    <name evidence="4 5" type="primary">aroD</name>
    <name evidence="5" type="ORF">GCM10010170_089690</name>
</gene>
<evidence type="ECO:0000256" key="4">
    <source>
        <dbReference type="HAMAP-Rule" id="MF_00214"/>
    </source>
</evidence>
<comment type="caution">
    <text evidence="5">The sequence shown here is derived from an EMBL/GenBank/DDBJ whole genome shotgun (WGS) entry which is preliminary data.</text>
</comment>
<evidence type="ECO:0000256" key="3">
    <source>
        <dbReference type="ARBA" id="ARBA00023270"/>
    </source>
</evidence>
<dbReference type="PROSITE" id="PS01028">
    <property type="entry name" value="DEHYDROQUINASE_I"/>
    <property type="match status" value="1"/>
</dbReference>
<dbReference type="RefSeq" id="WP_344618772.1">
    <property type="nucleotide sequence ID" value="NZ_BAAARV010000088.1"/>
</dbReference>
<keyword evidence="4" id="KW-0028">Amino-acid biosynthesis</keyword>
<dbReference type="PANTHER" id="PTHR43699">
    <property type="entry name" value="3-DEHYDROQUINATE DEHYDRATASE"/>
    <property type="match status" value="1"/>
</dbReference>
<dbReference type="InterPro" id="IPR050146">
    <property type="entry name" value="Type-I_3-dehydroquinase"/>
</dbReference>
<name>A0ABP5UN72_9ACTN</name>
<dbReference type="SUPFAM" id="SSF51569">
    <property type="entry name" value="Aldolase"/>
    <property type="match status" value="1"/>
</dbReference>
<keyword evidence="3 4" id="KW-0704">Schiff base</keyword>
<evidence type="ECO:0000313" key="6">
    <source>
        <dbReference type="Proteomes" id="UP001501444"/>
    </source>
</evidence>
<feature type="active site" description="Proton donor/acceptor" evidence="4">
    <location>
        <position position="131"/>
    </location>
</feature>
<keyword evidence="4" id="KW-0057">Aromatic amino acid biosynthesis</keyword>
<protein>
    <recommendedName>
        <fullName evidence="4">3-dehydroquinate dehydratase</fullName>
        <shortName evidence="4">3-dehydroquinase</shortName>
        <ecNumber evidence="4">4.2.1.10</ecNumber>
    </recommendedName>
    <alternativeName>
        <fullName evidence="4">Type I DHQase</fullName>
    </alternativeName>
    <alternativeName>
        <fullName evidence="4">Type I dehydroquinase</fullName>
        <shortName evidence="4">DHQ1</shortName>
    </alternativeName>
</protein>
<comment type="subunit">
    <text evidence="4">Homodimer.</text>
</comment>
<comment type="caution">
    <text evidence="4">Lacks conserved residue(s) required for the propagation of feature annotation.</text>
</comment>
<accession>A0ABP5UN72</accession>
<feature type="active site" description="Schiff-base intermediate with substrate" evidence="4">
    <location>
        <position position="158"/>
    </location>
</feature>
<evidence type="ECO:0000313" key="5">
    <source>
        <dbReference type="EMBL" id="GAA2381755.1"/>
    </source>
</evidence>
<feature type="binding site" evidence="4">
    <location>
        <position position="195"/>
    </location>
    <ligand>
        <name>3-dehydroquinate</name>
        <dbReference type="ChEBI" id="CHEBI:32364"/>
    </ligand>
</feature>